<organism evidence="3 4">
    <name type="scientific">Aegilops tauschii subsp. strangulata</name>
    <name type="common">Goatgrass</name>
    <dbReference type="NCBI Taxonomy" id="200361"/>
    <lineage>
        <taxon>Eukaryota</taxon>
        <taxon>Viridiplantae</taxon>
        <taxon>Streptophyta</taxon>
        <taxon>Embryophyta</taxon>
        <taxon>Tracheophyta</taxon>
        <taxon>Spermatophyta</taxon>
        <taxon>Magnoliopsida</taxon>
        <taxon>Liliopsida</taxon>
        <taxon>Poales</taxon>
        <taxon>Poaceae</taxon>
        <taxon>BOP clade</taxon>
        <taxon>Pooideae</taxon>
        <taxon>Triticodae</taxon>
        <taxon>Triticeae</taxon>
        <taxon>Triticinae</taxon>
        <taxon>Aegilops</taxon>
    </lineage>
</organism>
<sequence length="458" mass="49050">SLLPEASLLLPLPAPEREGPPMAAPFVYTRSSGGGTSQDAAMRAAFDGDLRRLRGTVKSLDDPRVIFSFDMGGGIGVLHIAAVGGHLEVCKYLVEELGGDVNAPAPGVGDFAGVTPFMSSAQSGDVSTVKYLLDHGGDLTKSDAKGRTVLHHAACIGSCTVTEFLLSKGVPVDIDCGRGTPLHQAATNEQDKTVKILLEHHADPNATVVGIGTALMGALLYRSLKCMKLLIKGGADVNRGSSLPMTPLVFTTGWGGYTNFVKFLLKSGADPNIPDAYGNLPIELAAKRDCMEEVEMLFPLTSPIPTIPNWSIDGIISHAKFESAKPLDGRQLEQTKATLKAHADHLFRLKDYKVASKAYGVAIDVAPSATLYANRSLCKLLLDDGEGALSDALRCRMLRPNWVKACYRQAAAHMLLKEYKQACDALLDAQKLDPGNTEVERELRKARELMKADGEADK</sequence>
<dbReference type="PROSITE" id="PS50297">
    <property type="entry name" value="ANK_REP_REGION"/>
    <property type="match status" value="3"/>
</dbReference>
<keyword evidence="1" id="KW-0040">ANK repeat</keyword>
<accession>A0A453DFG8</accession>
<dbReference type="Pfam" id="PF25575">
    <property type="entry name" value="TPR_BSK1_C"/>
    <property type="match status" value="1"/>
</dbReference>
<dbReference type="InterPro" id="IPR019734">
    <property type="entry name" value="TPR_rpt"/>
</dbReference>
<feature type="repeat" description="ANK" evidence="1">
    <location>
        <begin position="112"/>
        <end position="144"/>
    </location>
</feature>
<dbReference type="PRINTS" id="PR01415">
    <property type="entry name" value="ANKYRIN"/>
</dbReference>
<evidence type="ECO:0000313" key="4">
    <source>
        <dbReference type="Proteomes" id="UP000015105"/>
    </source>
</evidence>
<dbReference type="SMART" id="SM00248">
    <property type="entry name" value="ANK"/>
    <property type="match status" value="6"/>
</dbReference>
<feature type="repeat" description="ANK" evidence="1">
    <location>
        <begin position="145"/>
        <end position="177"/>
    </location>
</feature>
<dbReference type="PANTHER" id="PTHR46224:SF44">
    <property type="entry name" value="GENOME ASSEMBLY, CHROMOSOME: II"/>
    <property type="match status" value="1"/>
</dbReference>
<dbReference type="SUPFAM" id="SSF48403">
    <property type="entry name" value="Ankyrin repeat"/>
    <property type="match status" value="1"/>
</dbReference>
<dbReference type="Pfam" id="PF12796">
    <property type="entry name" value="Ank_2"/>
    <property type="match status" value="2"/>
</dbReference>
<dbReference type="Gene3D" id="1.25.40.10">
    <property type="entry name" value="Tetratricopeptide repeat domain"/>
    <property type="match status" value="1"/>
</dbReference>
<dbReference type="InterPro" id="IPR036770">
    <property type="entry name" value="Ankyrin_rpt-contain_sf"/>
</dbReference>
<evidence type="ECO:0000256" key="1">
    <source>
        <dbReference type="PROSITE-ProRule" id="PRU00023"/>
    </source>
</evidence>
<dbReference type="AlphaFoldDB" id="A0A453DFG8"/>
<reference evidence="4" key="2">
    <citation type="journal article" date="2017" name="Nat. Plants">
        <title>The Aegilops tauschii genome reveals multiple impacts of transposons.</title>
        <authorList>
            <person name="Zhao G."/>
            <person name="Zou C."/>
            <person name="Li K."/>
            <person name="Wang K."/>
            <person name="Li T."/>
            <person name="Gao L."/>
            <person name="Zhang X."/>
            <person name="Wang H."/>
            <person name="Yang Z."/>
            <person name="Liu X."/>
            <person name="Jiang W."/>
            <person name="Mao L."/>
            <person name="Kong X."/>
            <person name="Jiao Y."/>
            <person name="Jia J."/>
        </authorList>
    </citation>
    <scope>NUCLEOTIDE SEQUENCE [LARGE SCALE GENOMIC DNA]</scope>
    <source>
        <strain evidence="4">cv. AL8/78</strain>
    </source>
</reference>
<protein>
    <recommendedName>
        <fullName evidence="2">Serine/threonine-protein kinase BSK1-like TPR repeats domain-containing protein</fullName>
    </recommendedName>
</protein>
<dbReference type="SMART" id="SM00028">
    <property type="entry name" value="TPR"/>
    <property type="match status" value="2"/>
</dbReference>
<dbReference type="EnsemblPlants" id="AET2Gv21221100.12">
    <property type="protein sequence ID" value="AET2Gv21221100.12"/>
    <property type="gene ID" value="AET2Gv21221100"/>
</dbReference>
<dbReference type="STRING" id="200361.A0A453DFG8"/>
<evidence type="ECO:0000313" key="3">
    <source>
        <dbReference type="EnsemblPlants" id="AET2Gv21221100.12"/>
    </source>
</evidence>
<evidence type="ECO:0000259" key="2">
    <source>
        <dbReference type="Pfam" id="PF25575"/>
    </source>
</evidence>
<dbReference type="PANTHER" id="PTHR46224">
    <property type="entry name" value="ANKYRIN REPEAT FAMILY PROTEIN"/>
    <property type="match status" value="1"/>
</dbReference>
<dbReference type="Pfam" id="PF00023">
    <property type="entry name" value="Ank"/>
    <property type="match status" value="1"/>
</dbReference>
<dbReference type="PROSITE" id="PS50088">
    <property type="entry name" value="ANK_REPEAT"/>
    <property type="match status" value="3"/>
</dbReference>
<dbReference type="Proteomes" id="UP000015105">
    <property type="component" value="Chromosome 2D"/>
</dbReference>
<proteinExistence type="predicted"/>
<reference evidence="4" key="1">
    <citation type="journal article" date="2014" name="Science">
        <title>Ancient hybridizations among the ancestral genomes of bread wheat.</title>
        <authorList>
            <consortium name="International Wheat Genome Sequencing Consortium,"/>
            <person name="Marcussen T."/>
            <person name="Sandve S.R."/>
            <person name="Heier L."/>
            <person name="Spannagl M."/>
            <person name="Pfeifer M."/>
            <person name="Jakobsen K.S."/>
            <person name="Wulff B.B."/>
            <person name="Steuernagel B."/>
            <person name="Mayer K.F."/>
            <person name="Olsen O.A."/>
        </authorList>
    </citation>
    <scope>NUCLEOTIDE SEQUENCE [LARGE SCALE GENOMIC DNA]</scope>
    <source>
        <strain evidence="4">cv. AL8/78</strain>
    </source>
</reference>
<reference evidence="3" key="5">
    <citation type="journal article" date="2021" name="G3 (Bethesda)">
        <title>Aegilops tauschii genome assembly Aet v5.0 features greater sequence contiguity and improved annotation.</title>
        <authorList>
            <person name="Wang L."/>
            <person name="Zhu T."/>
            <person name="Rodriguez J.C."/>
            <person name="Deal K.R."/>
            <person name="Dubcovsky J."/>
            <person name="McGuire P.E."/>
            <person name="Lux T."/>
            <person name="Spannagl M."/>
            <person name="Mayer K.F.X."/>
            <person name="Baldrich P."/>
            <person name="Meyers B.C."/>
            <person name="Huo N."/>
            <person name="Gu Y.Q."/>
            <person name="Zhou H."/>
            <person name="Devos K.M."/>
            <person name="Bennetzen J.L."/>
            <person name="Unver T."/>
            <person name="Budak H."/>
            <person name="Gulick P.J."/>
            <person name="Galiba G."/>
            <person name="Kalapos B."/>
            <person name="Nelson D.R."/>
            <person name="Li P."/>
            <person name="You F.M."/>
            <person name="Luo M.C."/>
            <person name="Dvorak J."/>
        </authorList>
    </citation>
    <scope>NUCLEOTIDE SEQUENCE [LARGE SCALE GENOMIC DNA]</scope>
    <source>
        <strain evidence="3">cv. AL8/78</strain>
    </source>
</reference>
<dbReference type="Gramene" id="AET2Gv21221100.12">
    <property type="protein sequence ID" value="AET2Gv21221100.12"/>
    <property type="gene ID" value="AET2Gv21221100"/>
</dbReference>
<feature type="domain" description="Serine/threonine-protein kinase BSK1-like TPR repeats" evidence="2">
    <location>
        <begin position="335"/>
        <end position="410"/>
    </location>
</feature>
<dbReference type="InterPro" id="IPR051616">
    <property type="entry name" value="Cul2-RING_E3_ligase_SR"/>
</dbReference>
<dbReference type="InterPro" id="IPR011990">
    <property type="entry name" value="TPR-like_helical_dom_sf"/>
</dbReference>
<keyword evidence="4" id="KW-1185">Reference proteome</keyword>
<feature type="repeat" description="ANK" evidence="1">
    <location>
        <begin position="177"/>
        <end position="209"/>
    </location>
</feature>
<name>A0A453DFG8_AEGTS</name>
<dbReference type="InterPro" id="IPR058209">
    <property type="entry name" value="TPR_BSK1_C"/>
</dbReference>
<reference evidence="3" key="3">
    <citation type="journal article" date="2017" name="Nature">
        <title>Genome sequence of the progenitor of the wheat D genome Aegilops tauschii.</title>
        <authorList>
            <person name="Luo M.C."/>
            <person name="Gu Y.Q."/>
            <person name="Puiu D."/>
            <person name="Wang H."/>
            <person name="Twardziok S.O."/>
            <person name="Deal K.R."/>
            <person name="Huo N."/>
            <person name="Zhu T."/>
            <person name="Wang L."/>
            <person name="Wang Y."/>
            <person name="McGuire P.E."/>
            <person name="Liu S."/>
            <person name="Long H."/>
            <person name="Ramasamy R.K."/>
            <person name="Rodriguez J.C."/>
            <person name="Van S.L."/>
            <person name="Yuan L."/>
            <person name="Wang Z."/>
            <person name="Xia Z."/>
            <person name="Xiao L."/>
            <person name="Anderson O.D."/>
            <person name="Ouyang S."/>
            <person name="Liang Y."/>
            <person name="Zimin A.V."/>
            <person name="Pertea G."/>
            <person name="Qi P."/>
            <person name="Bennetzen J.L."/>
            <person name="Dai X."/>
            <person name="Dawson M.W."/>
            <person name="Muller H.G."/>
            <person name="Kugler K."/>
            <person name="Rivarola-Duarte L."/>
            <person name="Spannagl M."/>
            <person name="Mayer K.F.X."/>
            <person name="Lu F.H."/>
            <person name="Bevan M.W."/>
            <person name="Leroy P."/>
            <person name="Li P."/>
            <person name="You F.M."/>
            <person name="Sun Q."/>
            <person name="Liu Z."/>
            <person name="Lyons E."/>
            <person name="Wicker T."/>
            <person name="Salzberg S.L."/>
            <person name="Devos K.M."/>
            <person name="Dvorak J."/>
        </authorList>
    </citation>
    <scope>NUCLEOTIDE SEQUENCE [LARGE SCALE GENOMIC DNA]</scope>
    <source>
        <strain evidence="3">cv. AL8/78</strain>
    </source>
</reference>
<dbReference type="Gene3D" id="1.25.40.20">
    <property type="entry name" value="Ankyrin repeat-containing domain"/>
    <property type="match status" value="2"/>
</dbReference>
<reference evidence="3" key="4">
    <citation type="submission" date="2019-03" db="UniProtKB">
        <authorList>
            <consortium name="EnsemblPlants"/>
        </authorList>
    </citation>
    <scope>IDENTIFICATION</scope>
</reference>
<dbReference type="InterPro" id="IPR002110">
    <property type="entry name" value="Ankyrin_rpt"/>
</dbReference>
<dbReference type="SUPFAM" id="SSF48452">
    <property type="entry name" value="TPR-like"/>
    <property type="match status" value="1"/>
</dbReference>